<comment type="caution">
    <text evidence="2">The sequence shown here is derived from an EMBL/GenBank/DDBJ whole genome shotgun (WGS) entry which is preliminary data.</text>
</comment>
<dbReference type="PANTHER" id="PTHR43792">
    <property type="entry name" value="GNAT FAMILY, PUTATIVE (AFU_ORTHOLOGUE AFUA_3G00765)-RELATED-RELATED"/>
    <property type="match status" value="1"/>
</dbReference>
<dbReference type="PANTHER" id="PTHR43792:SF1">
    <property type="entry name" value="N-ACETYLTRANSFERASE DOMAIN-CONTAINING PROTEIN"/>
    <property type="match status" value="1"/>
</dbReference>
<reference evidence="2 3" key="1">
    <citation type="submission" date="2006-02" db="EMBL/GenBank/DDBJ databases">
        <authorList>
            <person name="Moran M.A."/>
            <person name="Kjelleberg S."/>
            <person name="Egan S."/>
            <person name="Saunders N."/>
            <person name="Thomas T."/>
            <person name="Ferriera S."/>
            <person name="Johnson J."/>
            <person name="Kravitz S."/>
            <person name="Halpern A."/>
            <person name="Remington K."/>
            <person name="Beeson K."/>
            <person name="Tran B."/>
            <person name="Rogers Y.-H."/>
            <person name="Friedman R."/>
            <person name="Venter J.C."/>
        </authorList>
    </citation>
    <scope>NUCLEOTIDE SEQUENCE [LARGE SCALE GENOMIC DNA]</scope>
    <source>
        <strain evidence="2 3">D2</strain>
    </source>
</reference>
<sequence length="192" mass="21494">MPLSSSQTNNVTITPSSRLKFSFMTAADANLLYELDQDPAVMQYLTGGTTTSLTDIHTVFLPRLAKYADQQQGFGLWQVRLIETDEFLGWVLVRPMDFFSEHPQYQNLELGWRFKQVFWGKGYASEAASAVLNALAVQRGISQFSATALAENLGSIAVMKKLGMQCVKHYVHQDQFGDHQAVYYSVILGDAK</sequence>
<name>A4CC10_9GAMM</name>
<dbReference type="EMBL" id="AAOH01000005">
    <property type="protein sequence ID" value="EAR27897.1"/>
    <property type="molecule type" value="Genomic_DNA"/>
</dbReference>
<accession>A4CC10</accession>
<feature type="domain" description="N-acetyltransferase" evidence="1">
    <location>
        <begin position="18"/>
        <end position="165"/>
    </location>
</feature>
<organism evidence="2 3">
    <name type="scientific">Pseudoalteromonas tunicata D2</name>
    <dbReference type="NCBI Taxonomy" id="87626"/>
    <lineage>
        <taxon>Bacteria</taxon>
        <taxon>Pseudomonadati</taxon>
        <taxon>Pseudomonadota</taxon>
        <taxon>Gammaproteobacteria</taxon>
        <taxon>Alteromonadales</taxon>
        <taxon>Pseudoalteromonadaceae</taxon>
        <taxon>Pseudoalteromonas</taxon>
    </lineage>
</organism>
<proteinExistence type="predicted"/>
<dbReference type="HOGENOM" id="CLU_013985_3_1_6"/>
<dbReference type="RefSeq" id="WP_009839729.1">
    <property type="nucleotide sequence ID" value="NZ_CH959301.1"/>
</dbReference>
<dbReference type="InterPro" id="IPR000182">
    <property type="entry name" value="GNAT_dom"/>
</dbReference>
<dbReference type="Pfam" id="PF13302">
    <property type="entry name" value="Acetyltransf_3"/>
    <property type="match status" value="1"/>
</dbReference>
<dbReference type="Gene3D" id="3.40.630.30">
    <property type="match status" value="1"/>
</dbReference>
<evidence type="ECO:0000313" key="3">
    <source>
        <dbReference type="Proteomes" id="UP000006201"/>
    </source>
</evidence>
<protein>
    <recommendedName>
        <fullName evidence="1">N-acetyltransferase domain-containing protein</fullName>
    </recommendedName>
</protein>
<dbReference type="STRING" id="87626.PTD2_18785"/>
<keyword evidence="3" id="KW-1185">Reference proteome</keyword>
<evidence type="ECO:0000259" key="1">
    <source>
        <dbReference type="Pfam" id="PF13302"/>
    </source>
</evidence>
<dbReference type="AlphaFoldDB" id="A4CC10"/>
<dbReference type="SUPFAM" id="SSF55729">
    <property type="entry name" value="Acyl-CoA N-acyltransferases (Nat)"/>
    <property type="match status" value="1"/>
</dbReference>
<dbReference type="Proteomes" id="UP000006201">
    <property type="component" value="Unassembled WGS sequence"/>
</dbReference>
<dbReference type="OrthoDB" id="9801656at2"/>
<dbReference type="GO" id="GO:0016747">
    <property type="term" value="F:acyltransferase activity, transferring groups other than amino-acyl groups"/>
    <property type="evidence" value="ECO:0007669"/>
    <property type="project" value="InterPro"/>
</dbReference>
<gene>
    <name evidence="2" type="ORF">PTD2_18785</name>
</gene>
<dbReference type="InterPro" id="IPR016181">
    <property type="entry name" value="Acyl_CoA_acyltransferase"/>
</dbReference>
<dbReference type="eggNOG" id="COG1670">
    <property type="taxonomic scope" value="Bacteria"/>
</dbReference>
<evidence type="ECO:0000313" key="2">
    <source>
        <dbReference type="EMBL" id="EAR27897.1"/>
    </source>
</evidence>
<dbReference type="InterPro" id="IPR051531">
    <property type="entry name" value="N-acetyltransferase"/>
</dbReference>